<keyword evidence="1" id="KW-0472">Membrane</keyword>
<keyword evidence="1" id="KW-1133">Transmembrane helix</keyword>
<protein>
    <submittedName>
        <fullName evidence="2">Uncharacterized protein</fullName>
    </submittedName>
</protein>
<name>A0A197JXE9_9FUNG</name>
<dbReference type="Proteomes" id="UP000078512">
    <property type="component" value="Unassembled WGS sequence"/>
</dbReference>
<gene>
    <name evidence="2" type="ORF">K457DRAFT_531129</name>
</gene>
<organism evidence="2 3">
    <name type="scientific">Linnemannia elongata AG-77</name>
    <dbReference type="NCBI Taxonomy" id="1314771"/>
    <lineage>
        <taxon>Eukaryota</taxon>
        <taxon>Fungi</taxon>
        <taxon>Fungi incertae sedis</taxon>
        <taxon>Mucoromycota</taxon>
        <taxon>Mortierellomycotina</taxon>
        <taxon>Mortierellomycetes</taxon>
        <taxon>Mortierellales</taxon>
        <taxon>Mortierellaceae</taxon>
        <taxon>Linnemannia</taxon>
    </lineage>
</organism>
<dbReference type="AlphaFoldDB" id="A0A197JXE9"/>
<proteinExistence type="predicted"/>
<reference evidence="2 3" key="1">
    <citation type="submission" date="2016-05" db="EMBL/GenBank/DDBJ databases">
        <title>Genome sequencing reveals origins of a unique bacterial endosymbiosis in the earliest lineages of terrestrial Fungi.</title>
        <authorList>
            <consortium name="DOE Joint Genome Institute"/>
            <person name="Uehling J."/>
            <person name="Gryganskyi A."/>
            <person name="Hameed K."/>
            <person name="Tschaplinski T."/>
            <person name="Misztal P."/>
            <person name="Wu S."/>
            <person name="Desiro A."/>
            <person name="Vande Pol N."/>
            <person name="Du Z.-Y."/>
            <person name="Zienkiewicz A."/>
            <person name="Zienkiewicz K."/>
            <person name="Morin E."/>
            <person name="Tisserant E."/>
            <person name="Splivallo R."/>
            <person name="Hainaut M."/>
            <person name="Henrissat B."/>
            <person name="Ohm R."/>
            <person name="Kuo A."/>
            <person name="Yan J."/>
            <person name="Lipzen A."/>
            <person name="Nolan M."/>
            <person name="Labutti K."/>
            <person name="Barry K."/>
            <person name="Goldstein A."/>
            <person name="Labbe J."/>
            <person name="Schadt C."/>
            <person name="Tuskan G."/>
            <person name="Grigoriev I."/>
            <person name="Martin F."/>
            <person name="Vilgalys R."/>
            <person name="Bonito G."/>
        </authorList>
    </citation>
    <scope>NUCLEOTIDE SEQUENCE [LARGE SCALE GENOMIC DNA]</scope>
    <source>
        <strain evidence="2 3">AG-77</strain>
    </source>
</reference>
<accession>A0A197JXE9</accession>
<feature type="transmembrane region" description="Helical" evidence="1">
    <location>
        <begin position="54"/>
        <end position="75"/>
    </location>
</feature>
<evidence type="ECO:0000256" key="1">
    <source>
        <dbReference type="SAM" id="Phobius"/>
    </source>
</evidence>
<keyword evidence="1" id="KW-0812">Transmembrane</keyword>
<keyword evidence="3" id="KW-1185">Reference proteome</keyword>
<evidence type="ECO:0000313" key="2">
    <source>
        <dbReference type="EMBL" id="OAQ28949.1"/>
    </source>
</evidence>
<evidence type="ECO:0000313" key="3">
    <source>
        <dbReference type="Proteomes" id="UP000078512"/>
    </source>
</evidence>
<dbReference type="EMBL" id="KV442044">
    <property type="protein sequence ID" value="OAQ28949.1"/>
    <property type="molecule type" value="Genomic_DNA"/>
</dbReference>
<sequence length="78" mass="8860">MISELVVLLLLLGCSRLRYLISLFLEGQLVLTPERLIDRWLTLRRERVSREKKCGFAVVVIVVVVVAVVVFPAPLGRE</sequence>